<organism evidence="1">
    <name type="scientific">Myoviridae sp. ctD8022</name>
    <dbReference type="NCBI Taxonomy" id="2825056"/>
    <lineage>
        <taxon>Viruses</taxon>
        <taxon>Duplodnaviria</taxon>
        <taxon>Heunggongvirae</taxon>
        <taxon>Uroviricota</taxon>
        <taxon>Caudoviricetes</taxon>
    </lineage>
</organism>
<proteinExistence type="predicted"/>
<reference evidence="1" key="1">
    <citation type="journal article" date="2021" name="Proc. Natl. Acad. Sci. U.S.A.">
        <title>A Catalog of Tens of Thousands of Viruses from Human Metagenomes Reveals Hidden Associations with Chronic Diseases.</title>
        <authorList>
            <person name="Tisza M.J."/>
            <person name="Buck C.B."/>
        </authorList>
    </citation>
    <scope>NUCLEOTIDE SEQUENCE</scope>
    <source>
        <strain evidence="1">CtD8022</strain>
    </source>
</reference>
<sequence length="62" mass="7083">MDKTTKQLLEDLIVHGKSQHEISRHTKVGQATLSRIINGVNKAEYSRVHGQILDYYKTIFTA</sequence>
<protein>
    <submittedName>
        <fullName evidence="1">FocB protein-alpha, helix-turn-helix, TRANSCRIPTION.4A</fullName>
    </submittedName>
</protein>
<name>A0A8S5P4B2_9CAUD</name>
<evidence type="ECO:0000313" key="1">
    <source>
        <dbReference type="EMBL" id="DAE01858.1"/>
    </source>
</evidence>
<accession>A0A8S5P4B2</accession>
<dbReference type="EMBL" id="BK015334">
    <property type="protein sequence ID" value="DAE01858.1"/>
    <property type="molecule type" value="Genomic_DNA"/>
</dbReference>